<reference evidence="1 2" key="1">
    <citation type="journal article" date="2012" name="J. Bacteriol.">
        <title>Complete genome sequence of a thermophilic methanogen, Methanocella conradii HZ254, isolated from Chinese rice field soil.</title>
        <authorList>
            <person name="Lu Z."/>
            <person name="Lu Y."/>
        </authorList>
    </citation>
    <scope>NUCLEOTIDE SEQUENCE [LARGE SCALE GENOMIC DNA]</scope>
    <source>
        <strain evidence="2">DSM 24694 / JCM 17849 / CGMCC 1.5162 / HZ254</strain>
    </source>
</reference>
<proteinExistence type="predicted"/>
<keyword evidence="2" id="KW-1185">Reference proteome</keyword>
<dbReference type="HOGENOM" id="CLU_3302705_0_0_2"/>
<dbReference type="AlphaFoldDB" id="H8IA48"/>
<name>H8IA48_METCZ</name>
<gene>
    <name evidence="1" type="ordered locus">Mtc_0344</name>
</gene>
<dbReference type="EMBL" id="CP003243">
    <property type="protein sequence ID" value="AFC99114.1"/>
    <property type="molecule type" value="Genomic_DNA"/>
</dbReference>
<evidence type="ECO:0000313" key="2">
    <source>
        <dbReference type="Proteomes" id="UP000005233"/>
    </source>
</evidence>
<organism evidence="1 2">
    <name type="scientific">Methanocella conradii (strain DSM 24694 / JCM 17849 / CGMCC 1.5162 / HZ254)</name>
    <dbReference type="NCBI Taxonomy" id="1041930"/>
    <lineage>
        <taxon>Archaea</taxon>
        <taxon>Methanobacteriati</taxon>
        <taxon>Methanobacteriota</taxon>
        <taxon>Stenosarchaea group</taxon>
        <taxon>Methanomicrobia</taxon>
        <taxon>Methanocellales</taxon>
        <taxon>Methanocellaceae</taxon>
        <taxon>Methanocella</taxon>
    </lineage>
</organism>
<dbReference type="KEGG" id="mez:Mtc_0344"/>
<accession>H8IA48</accession>
<protein>
    <submittedName>
        <fullName evidence="1">Uncharacterized protein</fullName>
    </submittedName>
</protein>
<evidence type="ECO:0000313" key="1">
    <source>
        <dbReference type="EMBL" id="AFC99114.1"/>
    </source>
</evidence>
<sequence length="39" mass="4347">MILLAVTVVPAMAASQNVFTIKANKEHTDATMYYENMKT</sequence>
<dbReference type="Proteomes" id="UP000005233">
    <property type="component" value="Chromosome"/>
</dbReference>